<proteinExistence type="predicted"/>
<feature type="compositionally biased region" description="Basic residues" evidence="1">
    <location>
        <begin position="248"/>
        <end position="263"/>
    </location>
</feature>
<dbReference type="AlphaFoldDB" id="A0A9P6QYF0"/>
<comment type="caution">
    <text evidence="2">The sequence shown here is derived from an EMBL/GenBank/DDBJ whole genome shotgun (WGS) entry which is preliminary data.</text>
</comment>
<feature type="region of interest" description="Disordered" evidence="1">
    <location>
        <begin position="1"/>
        <end position="282"/>
    </location>
</feature>
<feature type="compositionally biased region" description="Polar residues" evidence="1">
    <location>
        <begin position="682"/>
        <end position="694"/>
    </location>
</feature>
<evidence type="ECO:0000313" key="2">
    <source>
        <dbReference type="EMBL" id="KAG0300626.1"/>
    </source>
</evidence>
<feature type="compositionally biased region" description="Low complexity" evidence="1">
    <location>
        <begin position="22"/>
        <end position="45"/>
    </location>
</feature>
<evidence type="ECO:0000256" key="1">
    <source>
        <dbReference type="SAM" id="MobiDB-lite"/>
    </source>
</evidence>
<keyword evidence="3" id="KW-1185">Reference proteome</keyword>
<dbReference type="Proteomes" id="UP000823405">
    <property type="component" value="Unassembled WGS sequence"/>
</dbReference>
<feature type="compositionally biased region" description="Low complexity" evidence="1">
    <location>
        <begin position="137"/>
        <end position="153"/>
    </location>
</feature>
<feature type="compositionally biased region" description="Low complexity" evidence="1">
    <location>
        <begin position="95"/>
        <end position="114"/>
    </location>
</feature>
<protein>
    <submittedName>
        <fullName evidence="2">Uncharacterized protein</fullName>
    </submittedName>
</protein>
<feature type="compositionally biased region" description="Basic residues" evidence="1">
    <location>
        <begin position="73"/>
        <end position="90"/>
    </location>
</feature>
<sequence>MEDDDLFETWPRKSARIRNRQAARAAQEAANAEQKAARASEAAQARRVKEEKEQHEQWSQQRDAQASQIQKSNRVKAVKAARGKHGKRGKSATPSSSFTLSPMSSSIAKSSSPPQLLSDPKDEDGNAEDGDITAVGSLASTTPSLNPSSPPSSGTDSAEDENLRSEDGDHDLASDSEIDENTEEDDEDGERLITKTSNRRLPSVPAPSCSNSGARTRPRGAVSGKTLPGTRDAMIANSKTARRDLQRRNAKLRPTRPRPCSRSHYHDSHEGGEDDDGDEEERKEFARKLLGQCLETFMEGADHLLTPLSMVIYWMPTPINSCHPENMLELWTLPVKATDQEWDNAEVITYLRTDQVAHWLQIALGDLLGFLVQASTIELVLLNNYLNFRLDLMRTIQAMPTCVEWLNTDVDPQPGDPVYQVLHRYRSLDDEQQRLLVWSLKKETRLRRKADARKNIDTLPDRPIVFDDIQTRAELDYLLKTWNMHRSRTSPVIEFRASERFFPGSGFVDRRAKDRWFVKVNVNDNSLEELTVEEVQEVIKADFDFLHQLESSRADYQEFKMFDDEVVIAAQDPRFLIAPLTSLSGPTQASGPQTAGGYPFSVTPVLTVHPLMAPQPPPTHILPLSADGDTALQASASTTPLLAPQPLPPIVQSRNINVNPVLQDSGSTTPMVAPPSLPLPQRMQSQPTGVNNNL</sequence>
<dbReference type="OrthoDB" id="2438557at2759"/>
<feature type="compositionally biased region" description="Polar residues" evidence="1">
    <location>
        <begin position="57"/>
        <end position="72"/>
    </location>
</feature>
<gene>
    <name evidence="2" type="ORF">BGZ97_003134</name>
</gene>
<organism evidence="2 3">
    <name type="scientific">Linnemannia gamsii</name>
    <dbReference type="NCBI Taxonomy" id="64522"/>
    <lineage>
        <taxon>Eukaryota</taxon>
        <taxon>Fungi</taxon>
        <taxon>Fungi incertae sedis</taxon>
        <taxon>Mucoromycota</taxon>
        <taxon>Mortierellomycotina</taxon>
        <taxon>Mortierellomycetes</taxon>
        <taxon>Mortierellales</taxon>
        <taxon>Mortierellaceae</taxon>
        <taxon>Linnemannia</taxon>
    </lineage>
</organism>
<feature type="region of interest" description="Disordered" evidence="1">
    <location>
        <begin position="660"/>
        <end position="694"/>
    </location>
</feature>
<accession>A0A9P6QYF0</accession>
<reference evidence="2" key="1">
    <citation type="journal article" date="2020" name="Fungal Divers.">
        <title>Resolving the Mortierellaceae phylogeny through synthesis of multi-gene phylogenetics and phylogenomics.</title>
        <authorList>
            <person name="Vandepol N."/>
            <person name="Liber J."/>
            <person name="Desiro A."/>
            <person name="Na H."/>
            <person name="Kennedy M."/>
            <person name="Barry K."/>
            <person name="Grigoriev I.V."/>
            <person name="Miller A.N."/>
            <person name="O'Donnell K."/>
            <person name="Stajich J.E."/>
            <person name="Bonito G."/>
        </authorList>
    </citation>
    <scope>NUCLEOTIDE SEQUENCE</scope>
    <source>
        <strain evidence="2">NVP60</strain>
    </source>
</reference>
<feature type="compositionally biased region" description="Acidic residues" evidence="1">
    <location>
        <begin position="174"/>
        <end position="189"/>
    </location>
</feature>
<feature type="compositionally biased region" description="Basic and acidic residues" evidence="1">
    <location>
        <begin position="47"/>
        <end position="56"/>
    </location>
</feature>
<name>A0A9P6QYF0_9FUNG</name>
<feature type="compositionally biased region" description="Polar residues" evidence="1">
    <location>
        <begin position="660"/>
        <end position="670"/>
    </location>
</feature>
<evidence type="ECO:0000313" key="3">
    <source>
        <dbReference type="Proteomes" id="UP000823405"/>
    </source>
</evidence>
<feature type="compositionally biased region" description="Basic and acidic residues" evidence="1">
    <location>
        <begin position="161"/>
        <end position="173"/>
    </location>
</feature>
<feature type="non-terminal residue" evidence="2">
    <location>
        <position position="1"/>
    </location>
</feature>
<dbReference type="EMBL" id="JAAAIN010001727">
    <property type="protein sequence ID" value="KAG0300626.1"/>
    <property type="molecule type" value="Genomic_DNA"/>
</dbReference>